<protein>
    <recommendedName>
        <fullName evidence="4">Peptidoglycan-binding protein</fullName>
    </recommendedName>
</protein>
<dbReference type="RefSeq" id="WP_342949689.1">
    <property type="nucleotide sequence ID" value="NZ_JAYMRV010000013.1"/>
</dbReference>
<evidence type="ECO:0000313" key="3">
    <source>
        <dbReference type="Proteomes" id="UP001489897"/>
    </source>
</evidence>
<evidence type="ECO:0000313" key="2">
    <source>
        <dbReference type="EMBL" id="MEM5425861.1"/>
    </source>
</evidence>
<dbReference type="EMBL" id="JAYMRV010000013">
    <property type="protein sequence ID" value="MEM5425861.1"/>
    <property type="molecule type" value="Genomic_DNA"/>
</dbReference>
<sequence length="765" mass="83882">MELFRAHVQAQRDALHDTVTAALAQEAQIAGALQALVEQEAVAALKQVFYTTPLVDPRVAFEQALASIDPGNPYLTFDPKNDAKNVTLSPLGIVHLFRQFFFELDSFLGTPTGHVWLSPGSTVELIEISTRRTVVEQTVQTSTETTQKAETSTTDQDEISEAVKQDNRDDLKLGATATVNQSWGTGSAMATASLNMDKTQQVARDMTHKRMREQSSKLSSEIRQNYQSTFKTTTETTDTTSKRYTLTNTTNELINYELRRKMRQVAVQVQDVGTYLCWETFVDEPGKDLGVANLVHIAQPPDLLPVPDTTLADTPSDQTVPLQANASWNFGDNRQSGFVSLTAVDPPPAPDGMQVVHEPGVIPAVQVSGTGDDFTGSWAFGAQFTPTGQVQIGVITAPGGLSWDKRVDFVVATALRYTVTDAKRAEITSANSAKVAAGSAATAENERKTREAYVQAVKDRVELASGITKRAFETLRDEERTVVYRRLIDSLMTDFQYSYADDRTRHVLSELIGSIFDTDKMLYFVAPEWWKPRQNSATFLGLNDLQTRLGDSLVAWSDGQPRKDNYLITEKSTPAPTGASLGWLLQLDGDDMRNAFLNAPWVKAVIPVRPGQEQAASAWLQNANVEGADGLDAEYAAPAAELDAIRAGLGLAAGSVVTLSDAIHYLCTLVSEKNDEASQTGLYPATEVNNDDKVTSTPVEKVYEHGFYPLQGGFKVAPNDPNPDPNNTDKNFQVFDQWLEVLPTDQMVPVEVKYDPITGRQVQGE</sequence>
<organism evidence="2 3">
    <name type="scientific">Paraburkholderia ferrariae</name>
    <dbReference type="NCBI Taxonomy" id="386056"/>
    <lineage>
        <taxon>Bacteria</taxon>
        <taxon>Pseudomonadati</taxon>
        <taxon>Pseudomonadota</taxon>
        <taxon>Betaproteobacteria</taxon>
        <taxon>Burkholderiales</taxon>
        <taxon>Burkholderiaceae</taxon>
        <taxon>Paraburkholderia</taxon>
    </lineage>
</organism>
<feature type="compositionally biased region" description="Low complexity" evidence="1">
    <location>
        <begin position="139"/>
        <end position="154"/>
    </location>
</feature>
<gene>
    <name evidence="2" type="ORF">VSR73_32995</name>
</gene>
<evidence type="ECO:0008006" key="4">
    <source>
        <dbReference type="Google" id="ProtNLM"/>
    </source>
</evidence>
<proteinExistence type="predicted"/>
<dbReference type="Proteomes" id="UP001489897">
    <property type="component" value="Unassembled WGS sequence"/>
</dbReference>
<keyword evidence="3" id="KW-1185">Reference proteome</keyword>
<comment type="caution">
    <text evidence="2">The sequence shown here is derived from an EMBL/GenBank/DDBJ whole genome shotgun (WGS) entry which is preliminary data.</text>
</comment>
<evidence type="ECO:0000256" key="1">
    <source>
        <dbReference type="SAM" id="MobiDB-lite"/>
    </source>
</evidence>
<accession>A0ABU9S0K9</accession>
<feature type="region of interest" description="Disordered" evidence="1">
    <location>
        <begin position="139"/>
        <end position="158"/>
    </location>
</feature>
<name>A0ABU9S0K9_9BURK</name>
<reference evidence="2 3" key="1">
    <citation type="submission" date="2024-01" db="EMBL/GenBank/DDBJ databases">
        <title>The diversity of rhizobia nodulating Mimosa spp. in eleven states of Brazil covering several biomes is determined by host plant, location, and edaphic factors.</title>
        <authorList>
            <person name="Rouws L."/>
            <person name="Barauna A."/>
            <person name="Beukes C."/>
            <person name="De Faria S.M."/>
            <person name="Gross E."/>
            <person name="Dos Reis Junior F.B."/>
            <person name="Simon M."/>
            <person name="Maluk M."/>
            <person name="Odee D.W."/>
            <person name="Kenicer G."/>
            <person name="Young J.P.W."/>
            <person name="Reis V.M."/>
            <person name="Zilli J."/>
            <person name="James E.K."/>
        </authorList>
    </citation>
    <scope>NUCLEOTIDE SEQUENCE [LARGE SCALE GENOMIC DNA]</scope>
    <source>
        <strain evidence="2 3">JPY167</strain>
    </source>
</reference>